<dbReference type="EMBL" id="FQUP01000001">
    <property type="protein sequence ID" value="SHE95112.1"/>
    <property type="molecule type" value="Genomic_DNA"/>
</dbReference>
<organism evidence="1 2">
    <name type="scientific">Kaistia soli DSM 19436</name>
    <dbReference type="NCBI Taxonomy" id="1122133"/>
    <lineage>
        <taxon>Bacteria</taxon>
        <taxon>Pseudomonadati</taxon>
        <taxon>Pseudomonadota</taxon>
        <taxon>Alphaproteobacteria</taxon>
        <taxon>Hyphomicrobiales</taxon>
        <taxon>Kaistiaceae</taxon>
        <taxon>Kaistia</taxon>
    </lineage>
</organism>
<dbReference type="STRING" id="1122133.SAMN02745157_1301"/>
<proteinExistence type="predicted"/>
<protein>
    <submittedName>
        <fullName evidence="1">Predicted dithiol-disulfide oxidoreductase, DUF899 family</fullName>
    </submittedName>
</protein>
<dbReference type="Pfam" id="PF05988">
    <property type="entry name" value="DUF899"/>
    <property type="match status" value="1"/>
</dbReference>
<dbReference type="SUPFAM" id="SSF52833">
    <property type="entry name" value="Thioredoxin-like"/>
    <property type="match status" value="1"/>
</dbReference>
<keyword evidence="2" id="KW-1185">Reference proteome</keyword>
<evidence type="ECO:0000313" key="1">
    <source>
        <dbReference type="EMBL" id="SHE95112.1"/>
    </source>
</evidence>
<dbReference type="Proteomes" id="UP000184485">
    <property type="component" value="Unassembled WGS sequence"/>
</dbReference>
<dbReference type="AlphaFoldDB" id="A0A1M4XPG4"/>
<dbReference type="InterPro" id="IPR010296">
    <property type="entry name" value="DUF899_thioredox"/>
</dbReference>
<accession>A0A1M4XPG4</accession>
<dbReference type="RefSeq" id="WP_073051874.1">
    <property type="nucleotide sequence ID" value="NZ_FQUP01000001.1"/>
</dbReference>
<sequence>MLNDVVSHDDWLKARLELLDAEKAFTHQREALTRRRMAMPWEPVEKDYRFIGPSGSMTLADLFDGHSQLIVYHFMFGPDWQEGCKSCSFWADNFDHIPVHLAHRDVAFTAVSRAPLERIEAYKNRFGWTFPWVQADGSDFNLDYQAAMTPEELAAGRGYYNYAVRKVGASDIVGISVFARDEQGAIYHTYSCYGRGVEMVNGAYHYLDLVPKGRNEEGLDFPQAWVRRRDQY</sequence>
<name>A0A1M4XPG4_9HYPH</name>
<evidence type="ECO:0000313" key="2">
    <source>
        <dbReference type="Proteomes" id="UP000184485"/>
    </source>
</evidence>
<gene>
    <name evidence="1" type="ORF">SAMN02745157_1301</name>
</gene>
<reference evidence="1 2" key="1">
    <citation type="submission" date="2016-11" db="EMBL/GenBank/DDBJ databases">
        <authorList>
            <person name="Jaros S."/>
            <person name="Januszkiewicz K."/>
            <person name="Wedrychowicz H."/>
        </authorList>
    </citation>
    <scope>NUCLEOTIDE SEQUENCE [LARGE SCALE GENOMIC DNA]</scope>
    <source>
        <strain evidence="1 2">DSM 19436</strain>
    </source>
</reference>
<dbReference type="InterPro" id="IPR036249">
    <property type="entry name" value="Thioredoxin-like_sf"/>
</dbReference>
<dbReference type="OrthoDB" id="7331188at2"/>